<reference evidence="1 2" key="1">
    <citation type="submission" date="2021-01" db="EMBL/GenBank/DDBJ databases">
        <title>Tumebacillus sp. strain ITR2 16S ribosomal RNA gene Genome sequencing and assembly.</title>
        <authorList>
            <person name="Kang M."/>
        </authorList>
    </citation>
    <scope>NUCLEOTIDE SEQUENCE [LARGE SCALE GENOMIC DNA]</scope>
    <source>
        <strain evidence="1 2">ITR2</strain>
    </source>
</reference>
<dbReference type="RefSeq" id="WP_201636880.1">
    <property type="nucleotide sequence ID" value="NZ_JAEQNB010000005.1"/>
</dbReference>
<name>A0ABS1JF28_9BACL</name>
<protein>
    <submittedName>
        <fullName evidence="1">Uncharacterized protein</fullName>
    </submittedName>
</protein>
<comment type="caution">
    <text evidence="1">The sequence shown here is derived from an EMBL/GenBank/DDBJ whole genome shotgun (WGS) entry which is preliminary data.</text>
</comment>
<evidence type="ECO:0000313" key="1">
    <source>
        <dbReference type="EMBL" id="MBL0388168.1"/>
    </source>
</evidence>
<gene>
    <name evidence="1" type="ORF">JJB07_16240</name>
</gene>
<dbReference type="Gene3D" id="3.40.50.1820">
    <property type="entry name" value="alpha/beta hydrolase"/>
    <property type="match status" value="1"/>
</dbReference>
<dbReference type="InterPro" id="IPR029058">
    <property type="entry name" value="AB_hydrolase_fold"/>
</dbReference>
<accession>A0ABS1JF28</accession>
<evidence type="ECO:0000313" key="2">
    <source>
        <dbReference type="Proteomes" id="UP000602284"/>
    </source>
</evidence>
<proteinExistence type="predicted"/>
<dbReference type="Proteomes" id="UP000602284">
    <property type="component" value="Unassembled WGS sequence"/>
</dbReference>
<sequence>MPRRVLVFQKQSDSTQLWKGLTEEFEQEYRLVFINRQGIDCPPQEDAETVVQIMAEMQWSDAILVAHGDDCRLLRDLAALAPKRISALFLVDAPDDVHLSGHHSPFLHVTTANSDRQDPFVLEKTELLPEVFHAFCTLRLR</sequence>
<organism evidence="1 2">
    <name type="scientific">Tumebacillus amylolyticus</name>
    <dbReference type="NCBI Taxonomy" id="2801339"/>
    <lineage>
        <taxon>Bacteria</taxon>
        <taxon>Bacillati</taxon>
        <taxon>Bacillota</taxon>
        <taxon>Bacilli</taxon>
        <taxon>Bacillales</taxon>
        <taxon>Alicyclobacillaceae</taxon>
        <taxon>Tumebacillus</taxon>
    </lineage>
</organism>
<dbReference type="EMBL" id="JAEQNB010000005">
    <property type="protein sequence ID" value="MBL0388168.1"/>
    <property type="molecule type" value="Genomic_DNA"/>
</dbReference>
<keyword evidence="2" id="KW-1185">Reference proteome</keyword>
<dbReference type="SUPFAM" id="SSF53474">
    <property type="entry name" value="alpha/beta-Hydrolases"/>
    <property type="match status" value="1"/>
</dbReference>